<dbReference type="HAMAP" id="MF_00255">
    <property type="entry name" value="Gly_tRNA_synth_beta"/>
    <property type="match status" value="1"/>
</dbReference>
<keyword evidence="3 10" id="KW-0963">Cytoplasm</keyword>
<dbReference type="EMBL" id="NRPP01000017">
    <property type="protein sequence ID" value="TFJ24908.1"/>
    <property type="molecule type" value="Genomic_DNA"/>
</dbReference>
<evidence type="ECO:0000256" key="5">
    <source>
        <dbReference type="ARBA" id="ARBA00022741"/>
    </source>
</evidence>
<dbReference type="GO" id="GO:0006420">
    <property type="term" value="P:arginyl-tRNA aminoacylation"/>
    <property type="evidence" value="ECO:0007669"/>
    <property type="project" value="InterPro"/>
</dbReference>
<keyword evidence="7 10" id="KW-0648">Protein biosynthesis</keyword>
<accession>A0A7Z8G3R4</accession>
<protein>
    <recommendedName>
        <fullName evidence="10">Glycine--tRNA ligase beta subunit</fullName>
        <ecNumber evidence="10">6.1.1.14</ecNumber>
    </recommendedName>
    <alternativeName>
        <fullName evidence="10">Glycyl-tRNA synthetase beta subunit</fullName>
        <shortName evidence="10">GlyRS</shortName>
    </alternativeName>
</protein>
<dbReference type="GO" id="GO:0004820">
    <property type="term" value="F:glycine-tRNA ligase activity"/>
    <property type="evidence" value="ECO:0007669"/>
    <property type="project" value="UniProtKB-UniRule"/>
</dbReference>
<dbReference type="GO" id="GO:0005524">
    <property type="term" value="F:ATP binding"/>
    <property type="evidence" value="ECO:0007669"/>
    <property type="project" value="UniProtKB-UniRule"/>
</dbReference>
<dbReference type="InterPro" id="IPR006194">
    <property type="entry name" value="Gly-tRNA-synth_heterodimer"/>
</dbReference>
<comment type="catalytic activity">
    <reaction evidence="9 10">
        <text>tRNA(Gly) + glycine + ATP = glycyl-tRNA(Gly) + AMP + diphosphate</text>
        <dbReference type="Rhea" id="RHEA:16013"/>
        <dbReference type="Rhea" id="RHEA-COMP:9664"/>
        <dbReference type="Rhea" id="RHEA-COMP:9683"/>
        <dbReference type="ChEBI" id="CHEBI:30616"/>
        <dbReference type="ChEBI" id="CHEBI:33019"/>
        <dbReference type="ChEBI" id="CHEBI:57305"/>
        <dbReference type="ChEBI" id="CHEBI:78442"/>
        <dbReference type="ChEBI" id="CHEBI:78522"/>
        <dbReference type="ChEBI" id="CHEBI:456215"/>
        <dbReference type="EC" id="6.1.1.14"/>
    </reaction>
</comment>
<dbReference type="Pfam" id="PF02092">
    <property type="entry name" value="tRNA_synt_2f"/>
    <property type="match status" value="1"/>
</dbReference>
<comment type="caution">
    <text evidence="12">The sequence shown here is derived from an EMBL/GenBank/DDBJ whole genome shotgun (WGS) entry which is preliminary data.</text>
</comment>
<comment type="similarity">
    <text evidence="2 10">Belongs to the class-II aminoacyl-tRNA synthetase family.</text>
</comment>
<keyword evidence="6 10" id="KW-0067">ATP-binding</keyword>
<keyword evidence="5 10" id="KW-0547">Nucleotide-binding</keyword>
<dbReference type="PRINTS" id="PR01045">
    <property type="entry name" value="TRNASYNTHGB"/>
</dbReference>
<dbReference type="Pfam" id="PF05746">
    <property type="entry name" value="DALR_1"/>
    <property type="match status" value="1"/>
</dbReference>
<dbReference type="SUPFAM" id="SSF109604">
    <property type="entry name" value="HD-domain/PDEase-like"/>
    <property type="match status" value="1"/>
</dbReference>
<keyword evidence="4 10" id="KW-0436">Ligase</keyword>
<keyword evidence="8 10" id="KW-0030">Aminoacyl-tRNA synthetase</keyword>
<evidence type="ECO:0000313" key="12">
    <source>
        <dbReference type="EMBL" id="TFJ24908.1"/>
    </source>
</evidence>
<dbReference type="EC" id="6.1.1.14" evidence="10"/>
<feature type="domain" description="DALR anticodon binding" evidence="11">
    <location>
        <begin position="585"/>
        <end position="678"/>
    </location>
</feature>
<gene>
    <name evidence="10" type="primary">glyS</name>
    <name evidence="12" type="ORF">CKN69_09770</name>
</gene>
<dbReference type="PROSITE" id="PS50861">
    <property type="entry name" value="AA_TRNA_LIGASE_II_GLYAB"/>
    <property type="match status" value="1"/>
</dbReference>
<evidence type="ECO:0000256" key="3">
    <source>
        <dbReference type="ARBA" id="ARBA00022490"/>
    </source>
</evidence>
<organism evidence="12 13">
    <name type="scientific">Carnobacterium divergens</name>
    <name type="common">Lactobacillus divergens</name>
    <dbReference type="NCBI Taxonomy" id="2748"/>
    <lineage>
        <taxon>Bacteria</taxon>
        <taxon>Bacillati</taxon>
        <taxon>Bacillota</taxon>
        <taxon>Bacilli</taxon>
        <taxon>Lactobacillales</taxon>
        <taxon>Carnobacteriaceae</taxon>
        <taxon>Carnobacterium</taxon>
    </lineage>
</organism>
<dbReference type="PANTHER" id="PTHR30075:SF2">
    <property type="entry name" value="GLYCINE--TRNA LIGASE, CHLOROPLASTIC_MITOCHONDRIAL 2"/>
    <property type="match status" value="1"/>
</dbReference>
<comment type="subunit">
    <text evidence="10">Tetramer of two alpha and two beta subunits.</text>
</comment>
<dbReference type="PANTHER" id="PTHR30075">
    <property type="entry name" value="GLYCYL-TRNA SYNTHETASE"/>
    <property type="match status" value="1"/>
</dbReference>
<evidence type="ECO:0000256" key="1">
    <source>
        <dbReference type="ARBA" id="ARBA00004496"/>
    </source>
</evidence>
<dbReference type="GO" id="GO:0005829">
    <property type="term" value="C:cytosol"/>
    <property type="evidence" value="ECO:0007669"/>
    <property type="project" value="TreeGrafter"/>
</dbReference>
<comment type="subcellular location">
    <subcellularLocation>
        <location evidence="1 10">Cytoplasm</location>
    </subcellularLocation>
</comment>
<name>A0A7Z8G3R4_CARDV</name>
<dbReference type="GO" id="GO:0006426">
    <property type="term" value="P:glycyl-tRNA aminoacylation"/>
    <property type="evidence" value="ECO:0007669"/>
    <property type="project" value="UniProtKB-UniRule"/>
</dbReference>
<evidence type="ECO:0000256" key="4">
    <source>
        <dbReference type="ARBA" id="ARBA00022598"/>
    </source>
</evidence>
<dbReference type="Proteomes" id="UP000297938">
    <property type="component" value="Unassembled WGS sequence"/>
</dbReference>
<reference evidence="12 13" key="1">
    <citation type="journal article" date="2018" name="Int. J. Food Microbiol.">
        <title>Growth of Carnobacterium spp. isolated from chilled vacuum-packaged meat under relevant acidic conditions.</title>
        <authorList>
            <person name="Zhang P."/>
            <person name="Badoni M."/>
            <person name="Ganzle M."/>
            <person name="Yang X."/>
        </authorList>
    </citation>
    <scope>NUCLEOTIDE SEQUENCE [LARGE SCALE GENOMIC DNA]</scope>
    <source>
        <strain evidence="12 13">B2</strain>
    </source>
</reference>
<dbReference type="InterPro" id="IPR008909">
    <property type="entry name" value="DALR_anticod-bd"/>
</dbReference>
<dbReference type="InterPro" id="IPR015944">
    <property type="entry name" value="Gly-tRNA-synth_bsu"/>
</dbReference>
<evidence type="ECO:0000256" key="10">
    <source>
        <dbReference type="HAMAP-Rule" id="MF_00255"/>
    </source>
</evidence>
<evidence type="ECO:0000256" key="9">
    <source>
        <dbReference type="ARBA" id="ARBA00047937"/>
    </source>
</evidence>
<dbReference type="RefSeq" id="WP_135026247.1">
    <property type="nucleotide sequence ID" value="NZ_CBCPJQ010000001.1"/>
</dbReference>
<dbReference type="AlphaFoldDB" id="A0A7Z8G3R4"/>
<dbReference type="GO" id="GO:0004814">
    <property type="term" value="F:arginine-tRNA ligase activity"/>
    <property type="evidence" value="ECO:0007669"/>
    <property type="project" value="InterPro"/>
</dbReference>
<evidence type="ECO:0000256" key="7">
    <source>
        <dbReference type="ARBA" id="ARBA00022917"/>
    </source>
</evidence>
<dbReference type="NCBIfam" id="TIGR00211">
    <property type="entry name" value="glyS"/>
    <property type="match status" value="1"/>
</dbReference>
<evidence type="ECO:0000256" key="6">
    <source>
        <dbReference type="ARBA" id="ARBA00022840"/>
    </source>
</evidence>
<evidence type="ECO:0000256" key="8">
    <source>
        <dbReference type="ARBA" id="ARBA00023146"/>
    </source>
</evidence>
<sequence length="694" mass="78426">MAKDLLLEIGLEEMPAQYVSPSSEQLAKRVADFLTENKLEFTEIERFSTPRRLAVIVKDVADKQKDVSEVVKGPAKKIALDSEGNWSKAAMGFVKGQGLSVEDITFKELNGVEYVHVDKFTAGKPAKEILAGIEKVITSMTFPVSMHWANHSFKYIRPIHWITVMLDNEIIPFKLLDIETSNTSRGHRFLGDTTSFNGAADYEEKLKEQFVVANSSTRKEMIMKQIEEIAKEKQWQVSLDKELLEEVTNLVEYPTAFSGNFDEKYLAIPEEVLVTSMKEHQRYFEVRDLAGNLLPHFISVRNGNSSHIENVAKGNEKVLTARLDDGAFFYEEDQQMTIKDAVERLKTVTFHEKIGTMFEKMERVGYFAETIGKIVGLTQQELTELKRASEIYKFDLVTNMVGEFPELQGIMGEKYALMQGEEPAVATAIREHYLPISSEGELPQSNVGAVLAIADKLDSVMSFFAVGMIPTGSNDPYALRRQAYGVVRIVENKGWYFPIETIRSEMIIAATQHKEELSKRLAESAPEVIDFIKARMRQHLIGLNIRHDVIEAVLTSNQEDLIKITEAAAVLEKHLTEPTFKPTIEAMTRVMNLAKKGKELVAQKQLQIDSALFETASEATLFKALEEAEKAFESSNMENDYQTLESLRTKIEAFFDENMVMADNEAIRNNRLILLMNLADLALSFANVDELIVK</sequence>
<evidence type="ECO:0000256" key="2">
    <source>
        <dbReference type="ARBA" id="ARBA00008226"/>
    </source>
</evidence>
<evidence type="ECO:0000313" key="13">
    <source>
        <dbReference type="Proteomes" id="UP000297938"/>
    </source>
</evidence>
<evidence type="ECO:0000259" key="11">
    <source>
        <dbReference type="Pfam" id="PF05746"/>
    </source>
</evidence>
<proteinExistence type="inferred from homology"/>